<gene>
    <name evidence="5" type="ORF">IV203_013672</name>
</gene>
<protein>
    <submittedName>
        <fullName evidence="5">HSF-type DNA-binding protein</fullName>
    </submittedName>
</protein>
<feature type="region of interest" description="Disordered" evidence="3">
    <location>
        <begin position="308"/>
        <end position="334"/>
    </location>
</feature>
<dbReference type="GO" id="GO:0003700">
    <property type="term" value="F:DNA-binding transcription factor activity"/>
    <property type="evidence" value="ECO:0007669"/>
    <property type="project" value="InterPro"/>
</dbReference>
<evidence type="ECO:0000256" key="1">
    <source>
        <dbReference type="ARBA" id="ARBA00023125"/>
    </source>
</evidence>
<dbReference type="EMBL" id="JAGRRH010000001">
    <property type="protein sequence ID" value="KAG7374577.1"/>
    <property type="molecule type" value="Genomic_DNA"/>
</dbReference>
<evidence type="ECO:0000313" key="5">
    <source>
        <dbReference type="EMBL" id="KAG7374577.1"/>
    </source>
</evidence>
<keyword evidence="6" id="KW-1185">Reference proteome</keyword>
<comment type="caution">
    <text evidence="5">The sequence shown here is derived from an EMBL/GenBank/DDBJ whole genome shotgun (WGS) entry which is preliminary data.</text>
</comment>
<evidence type="ECO:0000256" key="3">
    <source>
        <dbReference type="SAM" id="MobiDB-lite"/>
    </source>
</evidence>
<evidence type="ECO:0000313" key="6">
    <source>
        <dbReference type="Proteomes" id="UP000693970"/>
    </source>
</evidence>
<feature type="region of interest" description="Disordered" evidence="3">
    <location>
        <begin position="252"/>
        <end position="289"/>
    </location>
</feature>
<dbReference type="PANTHER" id="PTHR10015">
    <property type="entry name" value="HEAT SHOCK TRANSCRIPTION FACTOR"/>
    <property type="match status" value="1"/>
</dbReference>
<feature type="domain" description="HSF-type DNA-binding" evidence="4">
    <location>
        <begin position="108"/>
        <end position="210"/>
    </location>
</feature>
<comment type="similarity">
    <text evidence="2">Belongs to the HSF family.</text>
</comment>
<organism evidence="5 6">
    <name type="scientific">Nitzschia inconspicua</name>
    <dbReference type="NCBI Taxonomy" id="303405"/>
    <lineage>
        <taxon>Eukaryota</taxon>
        <taxon>Sar</taxon>
        <taxon>Stramenopiles</taxon>
        <taxon>Ochrophyta</taxon>
        <taxon>Bacillariophyta</taxon>
        <taxon>Bacillariophyceae</taxon>
        <taxon>Bacillariophycidae</taxon>
        <taxon>Bacillariales</taxon>
        <taxon>Bacillariaceae</taxon>
        <taxon>Nitzschia</taxon>
    </lineage>
</organism>
<dbReference type="Proteomes" id="UP000693970">
    <property type="component" value="Unassembled WGS sequence"/>
</dbReference>
<feature type="region of interest" description="Disordered" evidence="3">
    <location>
        <begin position="210"/>
        <end position="235"/>
    </location>
</feature>
<dbReference type="AlphaFoldDB" id="A0A9K3Q7L6"/>
<feature type="compositionally biased region" description="Polar residues" evidence="3">
    <location>
        <begin position="1"/>
        <end position="12"/>
    </location>
</feature>
<dbReference type="GO" id="GO:0043565">
    <property type="term" value="F:sequence-specific DNA binding"/>
    <property type="evidence" value="ECO:0007669"/>
    <property type="project" value="InterPro"/>
</dbReference>
<sequence>MNSNKRNTSDFSFTGPVAAAKNRTAKNRTIAKSKEDTPPIVRKSDVVVAPPPMKIIKGKTCLTKKKKIFPKQAVHKGRVEAKVSFLSASSKQEAKPFVLPTGNRIYSKSYTFPYKLYDLLIDSETAGYDDIISFTEEGDEFAIHNHMQFASELLPQYFGHDKLRSFDRQMSYWGFKRSNQVQNSETGGVMWRHDFFKKGQRSLLMHLKRAVEKSDKSSKRASNGRHHTQSVAVPPNKKMRVSKHLLITPKKEMNVGNSPPAVVAVLPTPTRPSKTSSKSRFKKHTPRTVSPFDGVLAGATFKHKSAVSVPRRVSNPSTTECVSPQGESAAIDDSLPSVPMETTFEKINKALELSHTKHYNDIITGDVSVGDPFEGSRFHLVDEDMDESDVASLLSVEDPDNDYLIDLSSYEEDDIIPFLPDDELDSVLDEFDCSQDVSPFFLQDEMIIPTNCSVEMVDVQNLPPEQDPTPFDTSDVFVVAEV</sequence>
<reference evidence="5" key="1">
    <citation type="journal article" date="2021" name="Sci. Rep.">
        <title>Diploid genomic architecture of Nitzschia inconspicua, an elite biomass production diatom.</title>
        <authorList>
            <person name="Oliver A."/>
            <person name="Podell S."/>
            <person name="Pinowska A."/>
            <person name="Traller J.C."/>
            <person name="Smith S.R."/>
            <person name="McClure R."/>
            <person name="Beliaev A."/>
            <person name="Bohutskyi P."/>
            <person name="Hill E.A."/>
            <person name="Rabines A."/>
            <person name="Zheng H."/>
            <person name="Allen L.Z."/>
            <person name="Kuo A."/>
            <person name="Grigoriev I.V."/>
            <person name="Allen A.E."/>
            <person name="Hazlebeck D."/>
            <person name="Allen E.E."/>
        </authorList>
    </citation>
    <scope>NUCLEOTIDE SEQUENCE</scope>
    <source>
        <strain evidence="5">Hildebrandi</strain>
    </source>
</reference>
<keyword evidence="1 5" id="KW-0238">DNA-binding</keyword>
<dbReference type="Pfam" id="PF00447">
    <property type="entry name" value="HSF_DNA-bind"/>
    <property type="match status" value="1"/>
</dbReference>
<feature type="compositionally biased region" description="Low complexity" evidence="3">
    <location>
        <begin position="259"/>
        <end position="276"/>
    </location>
</feature>
<reference evidence="5" key="2">
    <citation type="submission" date="2021-04" db="EMBL/GenBank/DDBJ databases">
        <authorList>
            <person name="Podell S."/>
        </authorList>
    </citation>
    <scope>NUCLEOTIDE SEQUENCE</scope>
    <source>
        <strain evidence="5">Hildebrandi</strain>
    </source>
</reference>
<feature type="compositionally biased region" description="Basic residues" evidence="3">
    <location>
        <begin position="277"/>
        <end position="286"/>
    </location>
</feature>
<evidence type="ECO:0000256" key="2">
    <source>
        <dbReference type="RuleBase" id="RU004020"/>
    </source>
</evidence>
<feature type="region of interest" description="Disordered" evidence="3">
    <location>
        <begin position="1"/>
        <end position="36"/>
    </location>
</feature>
<dbReference type="PANTHER" id="PTHR10015:SF206">
    <property type="entry name" value="HSF-TYPE DNA-BINDING DOMAIN-CONTAINING PROTEIN"/>
    <property type="match status" value="1"/>
</dbReference>
<name>A0A9K3Q7L6_9STRA</name>
<dbReference type="SMART" id="SM00415">
    <property type="entry name" value="HSF"/>
    <property type="match status" value="1"/>
</dbReference>
<proteinExistence type="inferred from homology"/>
<evidence type="ECO:0000259" key="4">
    <source>
        <dbReference type="SMART" id="SM00415"/>
    </source>
</evidence>
<dbReference type="OrthoDB" id="48223at2759"/>
<accession>A0A9K3Q7L6</accession>
<dbReference type="InterPro" id="IPR000232">
    <property type="entry name" value="HSF_DNA-bd"/>
</dbReference>
<feature type="compositionally biased region" description="Polar residues" evidence="3">
    <location>
        <begin position="314"/>
        <end position="326"/>
    </location>
</feature>